<dbReference type="InterPro" id="IPR003961">
    <property type="entry name" value="FN3_dom"/>
</dbReference>
<dbReference type="SUPFAM" id="SSF49265">
    <property type="entry name" value="Fibronectin type III"/>
    <property type="match status" value="1"/>
</dbReference>
<accession>A0A7J7J5L2</accession>
<evidence type="ECO:0000256" key="4">
    <source>
        <dbReference type="ARBA" id="ARBA00022737"/>
    </source>
</evidence>
<keyword evidence="11" id="KW-1185">Reference proteome</keyword>
<keyword evidence="4" id="KW-0677">Repeat</keyword>
<evidence type="ECO:0000256" key="1">
    <source>
        <dbReference type="ARBA" id="ARBA00004479"/>
    </source>
</evidence>
<organism evidence="10 11">
    <name type="scientific">Bugula neritina</name>
    <name type="common">Brown bryozoan</name>
    <name type="synonym">Sertularia neritina</name>
    <dbReference type="NCBI Taxonomy" id="10212"/>
    <lineage>
        <taxon>Eukaryota</taxon>
        <taxon>Metazoa</taxon>
        <taxon>Spiralia</taxon>
        <taxon>Lophotrochozoa</taxon>
        <taxon>Bryozoa</taxon>
        <taxon>Gymnolaemata</taxon>
        <taxon>Cheilostomatida</taxon>
        <taxon>Flustrina</taxon>
        <taxon>Buguloidea</taxon>
        <taxon>Bugulidae</taxon>
        <taxon>Bugula</taxon>
    </lineage>
</organism>
<evidence type="ECO:0000256" key="7">
    <source>
        <dbReference type="ARBA" id="ARBA00023157"/>
    </source>
</evidence>
<gene>
    <name evidence="10" type="ORF">EB796_020184</name>
</gene>
<dbReference type="InterPro" id="IPR051622">
    <property type="entry name" value="R-tyr_protein_phosphatases"/>
</dbReference>
<keyword evidence="6" id="KW-0472">Membrane</keyword>
<protein>
    <submittedName>
        <fullName evidence="10">PTPRK</fullName>
    </submittedName>
</protein>
<reference evidence="10" key="1">
    <citation type="submission" date="2020-06" db="EMBL/GenBank/DDBJ databases">
        <title>Draft genome of Bugula neritina, a colonial animal packing powerful symbionts and potential medicines.</title>
        <authorList>
            <person name="Rayko M."/>
        </authorList>
    </citation>
    <scope>NUCLEOTIDE SEQUENCE [LARGE SCALE GENOMIC DNA]</scope>
    <source>
        <strain evidence="10">Kwan_BN1</strain>
    </source>
</reference>
<dbReference type="OrthoDB" id="4062651at2759"/>
<evidence type="ECO:0000259" key="9">
    <source>
        <dbReference type="PROSITE" id="PS50853"/>
    </source>
</evidence>
<dbReference type="Proteomes" id="UP000593567">
    <property type="component" value="Unassembled WGS sequence"/>
</dbReference>
<sequence>MFLFHSSIWFTLTAIKNVGKNKPVKRGSATSNRGSNDISVIVDGDRDGEITASPIDPGDTTNSQVKCTACYISTSTDEDMWIRIDLADNYFITEINIVTGNVFVRMQKINILTKPDTGNVHPVIDRSYWNSVYYEGIELYQWNANIRPASNSLYVAVVRESSGGLTLSEVEVYGYAPADFKPKNLKLRQTSSDCVRLDWDNPYADVEANYQESFSSCASISHYDLTIKLNEQQIFYKRYSVEETREKVLEDLDPYTNYTIILIAVNNAFYQSSAEPRYITTPELAPYDGPSLSVDFDTNCAHLTIQDPAQPNGIITEYQYTCYYANTEEGNYQSILATDKQPVSLCEFRSAERVTCSAKAINSAGESPVTSQTGYTRIAVIQSDKVEVKLTETIQKSFTITVHQVTLDNKSPDSYLFVVQKETSTGKRNKRSSVQLPPECDLDPDCYITAEIDSSLVDSDGYDFRVGDGKTYQDYYNAPLEPNQDYKIPGCYSTDGGWF</sequence>
<evidence type="ECO:0000313" key="10">
    <source>
        <dbReference type="EMBL" id="KAF6021510.1"/>
    </source>
</evidence>
<comment type="subcellular location">
    <subcellularLocation>
        <location evidence="1">Membrane</location>
        <topology evidence="1">Single-pass type I membrane protein</topology>
    </subcellularLocation>
</comment>
<evidence type="ECO:0000256" key="8">
    <source>
        <dbReference type="ARBA" id="ARBA00023180"/>
    </source>
</evidence>
<dbReference type="GO" id="GO:0016020">
    <property type="term" value="C:membrane"/>
    <property type="evidence" value="ECO:0007669"/>
    <property type="project" value="UniProtKB-SubCell"/>
</dbReference>
<keyword evidence="7" id="KW-1015">Disulfide bond</keyword>
<dbReference type="Pfam" id="PF23144">
    <property type="entry name" value="Fn3_PTPRU"/>
    <property type="match status" value="1"/>
</dbReference>
<dbReference type="SUPFAM" id="SSF49785">
    <property type="entry name" value="Galactose-binding domain-like"/>
    <property type="match status" value="1"/>
</dbReference>
<proteinExistence type="predicted"/>
<dbReference type="PANTHER" id="PTHR24051:SF9">
    <property type="entry name" value="FIBRONECTIN TYPE-III DOMAIN-CONTAINING PROTEIN"/>
    <property type="match status" value="1"/>
</dbReference>
<evidence type="ECO:0000256" key="2">
    <source>
        <dbReference type="ARBA" id="ARBA00022692"/>
    </source>
</evidence>
<keyword evidence="2" id="KW-0812">Transmembrane</keyword>
<dbReference type="SMART" id="SM00060">
    <property type="entry name" value="FN3"/>
    <property type="match status" value="1"/>
</dbReference>
<dbReference type="InterPro" id="IPR057598">
    <property type="entry name" value="Fn3_PTPRU"/>
</dbReference>
<evidence type="ECO:0000256" key="3">
    <source>
        <dbReference type="ARBA" id="ARBA00022729"/>
    </source>
</evidence>
<dbReference type="AlphaFoldDB" id="A0A7J7J5L2"/>
<dbReference type="Gene3D" id="2.60.40.10">
    <property type="entry name" value="Immunoglobulins"/>
    <property type="match status" value="2"/>
</dbReference>
<dbReference type="CDD" id="cd00063">
    <property type="entry name" value="FN3"/>
    <property type="match status" value="1"/>
</dbReference>
<keyword evidence="5" id="KW-1133">Transmembrane helix</keyword>
<dbReference type="EMBL" id="VXIV02003019">
    <property type="protein sequence ID" value="KAF6021510.1"/>
    <property type="molecule type" value="Genomic_DNA"/>
</dbReference>
<dbReference type="InterPro" id="IPR013783">
    <property type="entry name" value="Ig-like_fold"/>
</dbReference>
<evidence type="ECO:0000256" key="6">
    <source>
        <dbReference type="ARBA" id="ARBA00023136"/>
    </source>
</evidence>
<dbReference type="InterPro" id="IPR036116">
    <property type="entry name" value="FN3_sf"/>
</dbReference>
<name>A0A7J7J5L2_BUGNE</name>
<evidence type="ECO:0000313" key="11">
    <source>
        <dbReference type="Proteomes" id="UP000593567"/>
    </source>
</evidence>
<comment type="caution">
    <text evidence="10">The sequence shown here is derived from an EMBL/GenBank/DDBJ whole genome shotgun (WGS) entry which is preliminary data.</text>
</comment>
<dbReference type="PANTHER" id="PTHR24051">
    <property type="entry name" value="SUSHI DOMAIN-CONTAINING PROTEIN 1"/>
    <property type="match status" value="1"/>
</dbReference>
<feature type="domain" description="Fibronectin type-III" evidence="9">
    <location>
        <begin position="181"/>
        <end position="284"/>
    </location>
</feature>
<keyword evidence="3" id="KW-0732">Signal</keyword>
<keyword evidence="8" id="KW-0325">Glycoprotein</keyword>
<dbReference type="InterPro" id="IPR008979">
    <property type="entry name" value="Galactose-bd-like_sf"/>
</dbReference>
<dbReference type="PROSITE" id="PS50853">
    <property type="entry name" value="FN3"/>
    <property type="match status" value="1"/>
</dbReference>
<evidence type="ECO:0000256" key="5">
    <source>
        <dbReference type="ARBA" id="ARBA00022989"/>
    </source>
</evidence>
<dbReference type="Gene3D" id="2.60.120.260">
    <property type="entry name" value="Galactose-binding domain-like"/>
    <property type="match status" value="1"/>
</dbReference>